<dbReference type="Proteomes" id="UP000654075">
    <property type="component" value="Unassembled WGS sequence"/>
</dbReference>
<name>A0A813FEM7_POLGL</name>
<evidence type="ECO:0000313" key="2">
    <source>
        <dbReference type="EMBL" id="CAE8612103.1"/>
    </source>
</evidence>
<feature type="region of interest" description="Disordered" evidence="1">
    <location>
        <begin position="1"/>
        <end position="37"/>
    </location>
</feature>
<feature type="compositionally biased region" description="Low complexity" evidence="1">
    <location>
        <begin position="169"/>
        <end position="189"/>
    </location>
</feature>
<dbReference type="GO" id="GO:0005666">
    <property type="term" value="C:RNA polymerase III complex"/>
    <property type="evidence" value="ECO:0007669"/>
    <property type="project" value="TreeGrafter"/>
</dbReference>
<dbReference type="Proteomes" id="UP000626109">
    <property type="component" value="Unassembled WGS sequence"/>
</dbReference>
<dbReference type="OMA" id="TGMEAND"/>
<reference evidence="2" key="1">
    <citation type="submission" date="2021-02" db="EMBL/GenBank/DDBJ databases">
        <authorList>
            <person name="Dougan E. K."/>
            <person name="Rhodes N."/>
            <person name="Thang M."/>
            <person name="Chan C."/>
        </authorList>
    </citation>
    <scope>NUCLEOTIDE SEQUENCE</scope>
</reference>
<dbReference type="EMBL" id="CAJNNW010008298">
    <property type="protein sequence ID" value="CAE8649897.1"/>
    <property type="molecule type" value="Genomic_DNA"/>
</dbReference>
<evidence type="ECO:0000313" key="4">
    <source>
        <dbReference type="Proteomes" id="UP000654075"/>
    </source>
</evidence>
<gene>
    <name evidence="2" type="ORF">PGLA1383_LOCUS29902</name>
    <name evidence="3" type="ORF">PGLA2088_LOCUS7828</name>
</gene>
<organism evidence="2 4">
    <name type="scientific">Polarella glacialis</name>
    <name type="common">Dinoflagellate</name>
    <dbReference type="NCBI Taxonomy" id="89957"/>
    <lineage>
        <taxon>Eukaryota</taxon>
        <taxon>Sar</taxon>
        <taxon>Alveolata</taxon>
        <taxon>Dinophyceae</taxon>
        <taxon>Suessiales</taxon>
        <taxon>Suessiaceae</taxon>
        <taxon>Polarella</taxon>
    </lineage>
</organism>
<accession>A0A813FEM7</accession>
<dbReference type="PANTHER" id="PTHR12069:SF0">
    <property type="entry name" value="DNA-DIRECTED RNA POLYMERASE III SUBUNIT RPC5"/>
    <property type="match status" value="1"/>
</dbReference>
<comment type="caution">
    <text evidence="2">The sequence shown here is derived from an EMBL/GenBank/DDBJ whole genome shotgun (WGS) entry which is preliminary data.</text>
</comment>
<protein>
    <recommendedName>
        <fullName evidence="5">DNA-directed RNA polymerase III subunit RPC5</fullName>
    </recommendedName>
</protein>
<feature type="region of interest" description="Disordered" evidence="1">
    <location>
        <begin position="169"/>
        <end position="219"/>
    </location>
</feature>
<dbReference type="GO" id="GO:0042797">
    <property type="term" value="P:tRNA transcription by RNA polymerase III"/>
    <property type="evidence" value="ECO:0007669"/>
    <property type="project" value="TreeGrafter"/>
</dbReference>
<dbReference type="InterPro" id="IPR006886">
    <property type="entry name" value="RNA_pol_III_Rpc5"/>
</dbReference>
<evidence type="ECO:0000313" key="3">
    <source>
        <dbReference type="EMBL" id="CAE8649897.1"/>
    </source>
</evidence>
<keyword evidence="4" id="KW-1185">Reference proteome</keyword>
<dbReference type="Pfam" id="PF04801">
    <property type="entry name" value="RPC5"/>
    <property type="match status" value="2"/>
</dbReference>
<dbReference type="PANTHER" id="PTHR12069">
    <property type="entry name" value="DNA-DIRECTED RNA POLYMERASES III 80 KDA POLYPEPTIDE RNA POLYMERASE III SUBUNIT 5"/>
    <property type="match status" value="1"/>
</dbReference>
<evidence type="ECO:0000256" key="1">
    <source>
        <dbReference type="SAM" id="MobiDB-lite"/>
    </source>
</evidence>
<dbReference type="EMBL" id="CAJNNV010025081">
    <property type="protein sequence ID" value="CAE8612103.1"/>
    <property type="molecule type" value="Genomic_DNA"/>
</dbReference>
<dbReference type="OrthoDB" id="340681at2759"/>
<evidence type="ECO:0008006" key="5">
    <source>
        <dbReference type="Google" id="ProtNLM"/>
    </source>
</evidence>
<feature type="compositionally biased region" description="Low complexity" evidence="1">
    <location>
        <begin position="206"/>
        <end position="219"/>
    </location>
</feature>
<sequence length="666" mass="73289">MEVDDGAPSADVKETVPASGLPSTATGPSADADMDTDDDEVVQECDVYLNRMFDPPDFVGDMYVLQYPLRPNYRPYGDQGVLDKVELKAKSRRLKFTYKLHQNHHYNDEDVTNKYEQRHILSSTVVANPTCSYAVAVIHQGRLTLTPVRAMNQLRPDFEDFERARTWKPPAGAASSSAPTVPTAPADVPQTGGGGSSDSGGEEDGQQGPSSAAAPSAGGDVIAGAPIRVEYVPTARGPAAVAAALNAAKGEEEPWKKLEFFDARADEAKDIYLQHIIWPAAAAAEAERDGYAPDHPKLQELQLDGDKGAFLAAMCGQSGELREKKKQEDTPKDGLTSFVLSKMPPERQVEAVVRHFSVASYAQIRKRLPPSTLRAKGGDDYLIHLLRRCAILIAGNWVLKSELANFEGDEAAARDMLLILLHKKLGVLTRAELLRWQEVFKKTTQPGARNEMVKAVCVEDRNTGDVRLKSPLDQDFIRRFPTVVQEFEQSLEEGRIKLTQGIKDKATIQGAPGTTAAQQAQAAASARIRAKLLGEVRETLTMGATTFGDLKRQLQKKNTTQAIRDEDLHAVLAMPGLEAVQVRDVWLLGRTGMEANDKFRKILLGLFRSRDSISREEIMHEYQQVYGEKCMLSDYVVRQQLREIADKMTTGEGGQTCYVLRSALGK</sequence>
<dbReference type="AlphaFoldDB" id="A0A813FEM7"/>
<proteinExistence type="predicted"/>